<dbReference type="RefSeq" id="WP_199050127.1">
    <property type="nucleotide sequence ID" value="NZ_JAELXT010000017.1"/>
</dbReference>
<comment type="caution">
    <text evidence="1">The sequence shown here is derived from an EMBL/GenBank/DDBJ whole genome shotgun (WGS) entry which is preliminary data.</text>
</comment>
<proteinExistence type="predicted"/>
<dbReference type="EMBL" id="JAELXT010000017">
    <property type="protein sequence ID" value="MBJ6126906.1"/>
    <property type="molecule type" value="Genomic_DNA"/>
</dbReference>
<name>A0ABS0Y3M0_9HYPH</name>
<dbReference type="Proteomes" id="UP000620670">
    <property type="component" value="Unassembled WGS sequence"/>
</dbReference>
<evidence type="ECO:0000313" key="1">
    <source>
        <dbReference type="EMBL" id="MBJ6126906.1"/>
    </source>
</evidence>
<evidence type="ECO:0008006" key="3">
    <source>
        <dbReference type="Google" id="ProtNLM"/>
    </source>
</evidence>
<protein>
    <recommendedName>
        <fullName evidence="3">Helicase ATP-binding domain-containing protein</fullName>
    </recommendedName>
</protein>
<gene>
    <name evidence="1" type="ORF">JAO75_15975</name>
</gene>
<accession>A0ABS0Y3M0</accession>
<sequence length="855" mass="95899">MKFHPDGAPRDTKLNGFENAFQRARARQQNKGTRDPLADDKALIIQKIVSLQKEFQSALQEELKANRDRIASRLAEIGHRSRKSVVFDPSEPVVFLDTERAIANVRNSSNAHHINTLASKLRDGGVGIHTNQVRTIVACLIEMALNPNKSGVILGPMQSGKTGTALGVATFIAPILYLLSGIRFYPLFLTTNQISHREQTEEEYRNVRELYGDIEILVGESSLTPHKYYTSPDFFSFAYATAKQSGFAHDEPIDPRFDAYPSPKNYRDVVMGKAALGDSFVLPPVIFGRNPGRSVRDLRETMKRASDHGFSLLLLMDEPQYGAIGDEPVEGQNSKGQPTLYGCVTKQILHGIRREVMRSDSGKHILIGFSATPFEMLARDFFLVRSRLSKNYVGLNMWNGSAIDPTVGQDQRPTVHRLSSLVHLDPNIRDFAKFLGATTRSQRFIMGSGLPLEKVQKLAGKMFCRIVEHLLKDRPGAGVCVRFANNNLVTTQLIRNMGLDEHFEVCRFDSIGGSGKSIRREIALARPIGRNRLLVTVTNKARMGDNFPREIELFLDFTGGKTVTLNALLQGLFGRACGEAKFFSQVVLSDDAVDTLEAYISSMGKIVTTPSRGAIQIQESDMLDARGRGTRLMRVGIYGEGSSDTKIRAFLDDVTKRIVAPRFGNKSGKLGRSSERSEVDLLPLLRKHKILEYVSKNQERLFPQYRPMEIAFPHESLEMRNKIYSWPINPVNDLVEVTFRHVTHALAANRTPKVTFAHLEKARLEGRADRGKGNKLHIQINLMKVDEQGKEIPDSLTPGYWKAYSVTFPLKHEVSRRTVRNNSGLALPREETFTNDALHDDEIDIRNNALKREGY</sequence>
<evidence type="ECO:0000313" key="2">
    <source>
        <dbReference type="Proteomes" id="UP000620670"/>
    </source>
</evidence>
<reference evidence="2" key="1">
    <citation type="submission" date="2020-12" db="EMBL/GenBank/DDBJ databases">
        <title>Hymenobacter sp.</title>
        <authorList>
            <person name="Kim M.K."/>
        </authorList>
    </citation>
    <scope>NUCLEOTIDE SEQUENCE [LARGE SCALE GENOMIC DNA]</scope>
    <source>
        <strain evidence="2">BT325</strain>
    </source>
</reference>
<keyword evidence="2" id="KW-1185">Reference proteome</keyword>
<organism evidence="1 2">
    <name type="scientific">Microvirga splendida</name>
    <dbReference type="NCBI Taxonomy" id="2795727"/>
    <lineage>
        <taxon>Bacteria</taxon>
        <taxon>Pseudomonadati</taxon>
        <taxon>Pseudomonadota</taxon>
        <taxon>Alphaproteobacteria</taxon>
        <taxon>Hyphomicrobiales</taxon>
        <taxon>Methylobacteriaceae</taxon>
        <taxon>Microvirga</taxon>
    </lineage>
</organism>